<keyword evidence="2" id="KW-1185">Reference proteome</keyword>
<comment type="caution">
    <text evidence="1">The sequence shown here is derived from an EMBL/GenBank/DDBJ whole genome shotgun (WGS) entry which is preliminary data.</text>
</comment>
<reference evidence="1 2" key="1">
    <citation type="submission" date="2018-07" db="EMBL/GenBank/DDBJ databases">
        <title>Genomic Encyclopedia of Type Strains, Phase IV (KMG-IV): sequencing the most valuable type-strain genomes for metagenomic binning, comparative biology and taxonomic classification.</title>
        <authorList>
            <person name="Goeker M."/>
        </authorList>
    </citation>
    <scope>NUCLEOTIDE SEQUENCE [LARGE SCALE GENOMIC DNA]</scope>
    <source>
        <strain evidence="1 2">DSM 44952</strain>
    </source>
</reference>
<protein>
    <submittedName>
        <fullName evidence="1">Uncharacterized protein DUF3626</fullName>
    </submittedName>
</protein>
<evidence type="ECO:0000313" key="1">
    <source>
        <dbReference type="EMBL" id="RDI56136.1"/>
    </source>
</evidence>
<dbReference type="Pfam" id="PF12294">
    <property type="entry name" value="DUF3626"/>
    <property type="match status" value="1"/>
</dbReference>
<proteinExistence type="predicted"/>
<gene>
    <name evidence="1" type="ORF">DFR68_101973</name>
</gene>
<evidence type="ECO:0000313" key="2">
    <source>
        <dbReference type="Proteomes" id="UP000255355"/>
    </source>
</evidence>
<organism evidence="1 2">
    <name type="scientific">Nocardia mexicana</name>
    <dbReference type="NCBI Taxonomy" id="279262"/>
    <lineage>
        <taxon>Bacteria</taxon>
        <taxon>Bacillati</taxon>
        <taxon>Actinomycetota</taxon>
        <taxon>Actinomycetes</taxon>
        <taxon>Mycobacteriales</taxon>
        <taxon>Nocardiaceae</taxon>
        <taxon>Nocardia</taxon>
    </lineage>
</organism>
<dbReference type="Proteomes" id="UP000255355">
    <property type="component" value="Unassembled WGS sequence"/>
</dbReference>
<name>A0A370HH89_9NOCA</name>
<dbReference type="InterPro" id="IPR022074">
    <property type="entry name" value="DUF3626"/>
</dbReference>
<dbReference type="AlphaFoldDB" id="A0A370HH89"/>
<sequence length="311" mass="34342">MRHVAALSSGDPLDPRLRLTMNFHPDRMVGDRPILLRMIEDGVYRSQFVTGTSNGGLTAHSGGERWRWESRIFAGAYDHVAAAERPVYGSLNFRSNPAGGAPRFGSSYFRLAAGTLTRATFCYPDSSTEPSNFGVAAAFSLIELAEADDLDVLDGHIEAQIHGPVRLDRDVEALVLDPSYRDTAVQDAAHQLPCPLEWHPGFRLSVGQLCHHPDFRGQQYVDLGVEIAVDGWLDPRIVGDAARTGRYDPQDLKKVWHYLARFGHPRSPTASDFADANGSQAREAARREPLIARGCGPWLPVRTTRPERPPP</sequence>
<dbReference type="STRING" id="1210089.GCA_001613165_01741"/>
<dbReference type="EMBL" id="QQAZ01000001">
    <property type="protein sequence ID" value="RDI56136.1"/>
    <property type="molecule type" value="Genomic_DNA"/>
</dbReference>
<accession>A0A370HH89</accession>